<keyword evidence="8 11" id="KW-0408">Iron</keyword>
<dbReference type="Proteomes" id="UP001235939">
    <property type="component" value="Chromosome 15"/>
</dbReference>
<gene>
    <name evidence="12" type="ORF">LAZ67_15002239</name>
</gene>
<dbReference type="SUPFAM" id="SSF48264">
    <property type="entry name" value="Cytochrome P450"/>
    <property type="match status" value="1"/>
</dbReference>
<keyword evidence="6 11" id="KW-0479">Metal-binding</keyword>
<dbReference type="InterPro" id="IPR001128">
    <property type="entry name" value="Cyt_P450"/>
</dbReference>
<proteinExistence type="inferred from homology"/>
<evidence type="ECO:0000256" key="7">
    <source>
        <dbReference type="ARBA" id="ARBA00022824"/>
    </source>
</evidence>
<dbReference type="PRINTS" id="PR00385">
    <property type="entry name" value="P450"/>
</dbReference>
<dbReference type="EMBL" id="CP092877">
    <property type="protein sequence ID" value="UYV77781.1"/>
    <property type="molecule type" value="Genomic_DNA"/>
</dbReference>
<dbReference type="PRINTS" id="PR00465">
    <property type="entry name" value="EP450IV"/>
</dbReference>
<dbReference type="Gene3D" id="1.10.630.10">
    <property type="entry name" value="Cytochrome P450"/>
    <property type="match status" value="1"/>
</dbReference>
<evidence type="ECO:0000256" key="4">
    <source>
        <dbReference type="ARBA" id="ARBA00010617"/>
    </source>
</evidence>
<comment type="function">
    <text evidence="2">May be involved in the metabolism of insect hormones and in the breakdown of synthetic insecticides.</text>
</comment>
<keyword evidence="7" id="KW-0256">Endoplasmic reticulum</keyword>
<evidence type="ECO:0000313" key="12">
    <source>
        <dbReference type="EMBL" id="UYV77781.1"/>
    </source>
</evidence>
<comment type="subcellular location">
    <subcellularLocation>
        <location evidence="3">Endoplasmic reticulum membrane</location>
    </subcellularLocation>
</comment>
<dbReference type="InterPro" id="IPR002403">
    <property type="entry name" value="Cyt_P450_E_grp-IV"/>
</dbReference>
<protein>
    <submittedName>
        <fullName evidence="12">CYP4V2</fullName>
    </submittedName>
</protein>
<dbReference type="InterPro" id="IPR050196">
    <property type="entry name" value="Cytochrome_P450_Monoox"/>
</dbReference>
<evidence type="ECO:0000256" key="11">
    <source>
        <dbReference type="RuleBase" id="RU000461"/>
    </source>
</evidence>
<dbReference type="InterPro" id="IPR017972">
    <property type="entry name" value="Cyt_P450_CS"/>
</dbReference>
<evidence type="ECO:0000256" key="8">
    <source>
        <dbReference type="ARBA" id="ARBA00023004"/>
    </source>
</evidence>
<comment type="similarity">
    <text evidence="4 11">Belongs to the cytochrome P450 family.</text>
</comment>
<dbReference type="PANTHER" id="PTHR24291">
    <property type="entry name" value="CYTOCHROME P450 FAMILY 4"/>
    <property type="match status" value="1"/>
</dbReference>
<name>A0ABY6L9G6_9ARAC</name>
<evidence type="ECO:0000256" key="2">
    <source>
        <dbReference type="ARBA" id="ARBA00003690"/>
    </source>
</evidence>
<keyword evidence="10" id="KW-0472">Membrane</keyword>
<reference evidence="12 13" key="1">
    <citation type="submission" date="2022-01" db="EMBL/GenBank/DDBJ databases">
        <title>A chromosomal length assembly of Cordylochernes scorpioides.</title>
        <authorList>
            <person name="Zeh D."/>
            <person name="Zeh J."/>
        </authorList>
    </citation>
    <scope>NUCLEOTIDE SEQUENCE [LARGE SCALE GENOMIC DNA]</scope>
    <source>
        <strain evidence="12">IN4F17</strain>
        <tissue evidence="12">Whole Body</tissue>
    </source>
</reference>
<sequence length="344" mass="39283">MRDRVFGIDKSETNGCSSSDVKWKKRRRILTPAFHFKILESFVPGLDHKSKLFVKLLEERTSGNRSVNLWDIVPVCTLDIIGVTYGGIQVIEGRKSELVQNPALLGTVDPESMTNLNNKKPFLDLLLYHHMVTGELTLEDIEDEVNTFLFEGHDTTASGLSFTIYLLGLHPDIQEKVRSEVLEHLGPLEQPMTPEGLKELRYLEMVIKESLRLYPPVMHFSRELQSDIELGGKKIPKGVVIAVLPMGFHLNPTYFPRPEIFDPERFNLENSKKRHPFAYIPFSVGPRNCIGQKFAMLEMKAVLASIVRRFSIKSRDHIDRLILIPEVVLRTNELIVNFQPLPSN</sequence>
<comment type="cofactor">
    <cofactor evidence="1">
        <name>heme</name>
        <dbReference type="ChEBI" id="CHEBI:30413"/>
    </cofactor>
</comment>
<keyword evidence="13" id="KW-1185">Reference proteome</keyword>
<keyword evidence="9 11" id="KW-0503">Monooxygenase</keyword>
<evidence type="ECO:0000313" key="13">
    <source>
        <dbReference type="Proteomes" id="UP001235939"/>
    </source>
</evidence>
<keyword evidence="5 11" id="KW-0349">Heme</keyword>
<evidence type="ECO:0000256" key="1">
    <source>
        <dbReference type="ARBA" id="ARBA00001971"/>
    </source>
</evidence>
<accession>A0ABY6L9G6</accession>
<evidence type="ECO:0000256" key="3">
    <source>
        <dbReference type="ARBA" id="ARBA00004586"/>
    </source>
</evidence>
<organism evidence="12 13">
    <name type="scientific">Cordylochernes scorpioides</name>
    <dbReference type="NCBI Taxonomy" id="51811"/>
    <lineage>
        <taxon>Eukaryota</taxon>
        <taxon>Metazoa</taxon>
        <taxon>Ecdysozoa</taxon>
        <taxon>Arthropoda</taxon>
        <taxon>Chelicerata</taxon>
        <taxon>Arachnida</taxon>
        <taxon>Pseudoscorpiones</taxon>
        <taxon>Cheliferoidea</taxon>
        <taxon>Chernetidae</taxon>
        <taxon>Cordylochernes</taxon>
    </lineage>
</organism>
<evidence type="ECO:0000256" key="10">
    <source>
        <dbReference type="ARBA" id="ARBA00023136"/>
    </source>
</evidence>
<dbReference type="PROSITE" id="PS00086">
    <property type="entry name" value="CYTOCHROME_P450"/>
    <property type="match status" value="1"/>
</dbReference>
<keyword evidence="11" id="KW-0560">Oxidoreductase</keyword>
<dbReference type="InterPro" id="IPR036396">
    <property type="entry name" value="Cyt_P450_sf"/>
</dbReference>
<evidence type="ECO:0000256" key="5">
    <source>
        <dbReference type="ARBA" id="ARBA00022617"/>
    </source>
</evidence>
<evidence type="ECO:0000256" key="9">
    <source>
        <dbReference type="ARBA" id="ARBA00023033"/>
    </source>
</evidence>
<evidence type="ECO:0000256" key="6">
    <source>
        <dbReference type="ARBA" id="ARBA00022723"/>
    </source>
</evidence>
<dbReference type="PANTHER" id="PTHR24291:SF189">
    <property type="entry name" value="CYTOCHROME P450 4C3-RELATED"/>
    <property type="match status" value="1"/>
</dbReference>
<dbReference type="Pfam" id="PF00067">
    <property type="entry name" value="p450"/>
    <property type="match status" value="2"/>
</dbReference>